<organism evidence="1 2">
    <name type="scientific">Bordetella trematum</name>
    <dbReference type="NCBI Taxonomy" id="123899"/>
    <lineage>
        <taxon>Bacteria</taxon>
        <taxon>Pseudomonadati</taxon>
        <taxon>Pseudomonadota</taxon>
        <taxon>Betaproteobacteria</taxon>
        <taxon>Burkholderiales</taxon>
        <taxon>Alcaligenaceae</taxon>
        <taxon>Bordetella</taxon>
    </lineage>
</organism>
<evidence type="ECO:0000313" key="1">
    <source>
        <dbReference type="EMBL" id="SAI73824.1"/>
    </source>
</evidence>
<evidence type="ECO:0000313" key="2">
    <source>
        <dbReference type="Proteomes" id="UP000076825"/>
    </source>
</evidence>
<gene>
    <name evidence="1" type="ORF">SAMEA3906487_03862</name>
</gene>
<dbReference type="OrthoDB" id="7270370at2"/>
<dbReference type="AlphaFoldDB" id="A0A157SU19"/>
<dbReference type="RefSeq" id="WP_063492401.1">
    <property type="nucleotide sequence ID" value="NZ_CP016340.1"/>
</dbReference>
<dbReference type="Proteomes" id="UP000076825">
    <property type="component" value="Chromosome 1"/>
</dbReference>
<accession>A0A157SU19</accession>
<name>A0A157SU19_9BORD</name>
<protein>
    <submittedName>
        <fullName evidence="1">Uncharacterized protein</fullName>
    </submittedName>
</protein>
<dbReference type="STRING" id="123899.SAMEA3906487_03862"/>
<dbReference type="PATRIC" id="fig|123899.6.peg.3862"/>
<dbReference type="GeneID" id="56588907"/>
<dbReference type="EMBL" id="LT546645">
    <property type="protein sequence ID" value="SAI73824.1"/>
    <property type="molecule type" value="Genomic_DNA"/>
</dbReference>
<keyword evidence="2" id="KW-1185">Reference proteome</keyword>
<proteinExistence type="predicted"/>
<dbReference type="KEGG" id="btrm:SAMEA390648703862"/>
<sequence length="180" mass="19706">MTLDQIIKWAINPALALLPPGMDTPAARVMLLSIGLQESRFEHRRQLVGRPPRPVGPAKSFWQGEEGGGMVRGVRLHAATRSLAAELYRARGVAPSDAAIWEAIEFDDVLAAGLARLLLWSDPQRLPAVGDEDGSWALYLRTWRPGAYTRGTPGERNALRAKWASNYGAAMREVIHAGTD</sequence>
<reference evidence="1 2" key="1">
    <citation type="submission" date="2016-04" db="EMBL/GenBank/DDBJ databases">
        <authorList>
            <consortium name="Pathogen Informatics"/>
        </authorList>
    </citation>
    <scope>NUCLEOTIDE SEQUENCE [LARGE SCALE GENOMIC DNA]</scope>
    <source>
        <strain evidence="1 2">H044680328</strain>
    </source>
</reference>